<sequence>MATVLGSGERPAPAFLSRMAQANQKVICTAKGEDVRTVNVEYLLQKRLRIPIFQRRYCWYKEQWNTLLGDVCLVANGSKEKHALGRITCVLDNSGDGRLLVVDGQQRNTTCSLLLAAVRDVAATRHSEECLKLVSKLESLLFPGGLEEWMSARQPGTPLEEGAELGAAALVPTYCDRASYFAATLPRRASVPSVPDSGSWMRPMEAKLFFSDRLVGESDKHLVAVAEAVLYKLEWLLFPISLGEGHKDGTEDLHLIFERLALRDATFCKPHRATEYANMGAADFVRNLLLGSFAEEADAIHAYKTYWLPIEKSAAKVAEAKQESVASHLEAALEAFLKANPRQRKKANLAAAGVGGALYARFRRWLVDMEVATDPKQTTDTMDLLHRLHDFALQHFEGGPVRQASPPGLDAWSFGSTTKQPPALIPCREDC</sequence>
<dbReference type="OrthoDB" id="192041at2759"/>
<evidence type="ECO:0000313" key="3">
    <source>
        <dbReference type="Proteomes" id="UP000604046"/>
    </source>
</evidence>
<feature type="domain" description="GmrSD restriction endonucleases N-terminal" evidence="1">
    <location>
        <begin position="45"/>
        <end position="117"/>
    </location>
</feature>
<reference evidence="2" key="1">
    <citation type="submission" date="2021-02" db="EMBL/GenBank/DDBJ databases">
        <authorList>
            <person name="Dougan E. K."/>
            <person name="Rhodes N."/>
            <person name="Thang M."/>
            <person name="Chan C."/>
        </authorList>
    </citation>
    <scope>NUCLEOTIDE SEQUENCE</scope>
</reference>
<proteinExistence type="predicted"/>
<dbReference type="PANTHER" id="PTHR35149">
    <property type="entry name" value="SLL5132 PROTEIN"/>
    <property type="match status" value="1"/>
</dbReference>
<dbReference type="Pfam" id="PF03235">
    <property type="entry name" value="GmrSD_N"/>
    <property type="match status" value="1"/>
</dbReference>
<keyword evidence="3" id="KW-1185">Reference proteome</keyword>
<dbReference type="Proteomes" id="UP000604046">
    <property type="component" value="Unassembled WGS sequence"/>
</dbReference>
<dbReference type="InterPro" id="IPR004919">
    <property type="entry name" value="GmrSD_N"/>
</dbReference>
<dbReference type="PANTHER" id="PTHR35149:SF2">
    <property type="entry name" value="DUF262 DOMAIN-CONTAINING PROTEIN"/>
    <property type="match status" value="1"/>
</dbReference>
<comment type="caution">
    <text evidence="2">The sequence shown here is derived from an EMBL/GenBank/DDBJ whole genome shotgun (WGS) entry which is preliminary data.</text>
</comment>
<name>A0A812QP09_9DINO</name>
<gene>
    <name evidence="2" type="ORF">SNAT2548_LOCUS21604</name>
</gene>
<dbReference type="EMBL" id="CAJNDS010002258">
    <property type="protein sequence ID" value="CAE7396810.1"/>
    <property type="molecule type" value="Genomic_DNA"/>
</dbReference>
<dbReference type="AlphaFoldDB" id="A0A812QP09"/>
<accession>A0A812QP09</accession>
<organism evidence="2 3">
    <name type="scientific">Symbiodinium natans</name>
    <dbReference type="NCBI Taxonomy" id="878477"/>
    <lineage>
        <taxon>Eukaryota</taxon>
        <taxon>Sar</taxon>
        <taxon>Alveolata</taxon>
        <taxon>Dinophyceae</taxon>
        <taxon>Suessiales</taxon>
        <taxon>Symbiodiniaceae</taxon>
        <taxon>Symbiodinium</taxon>
    </lineage>
</organism>
<evidence type="ECO:0000313" key="2">
    <source>
        <dbReference type="EMBL" id="CAE7396810.1"/>
    </source>
</evidence>
<protein>
    <recommendedName>
        <fullName evidence="1">GmrSD restriction endonucleases N-terminal domain-containing protein</fullName>
    </recommendedName>
</protein>
<evidence type="ECO:0000259" key="1">
    <source>
        <dbReference type="Pfam" id="PF03235"/>
    </source>
</evidence>